<dbReference type="HAMAP" id="MF_00527">
    <property type="entry name" value="3MGH"/>
    <property type="match status" value="1"/>
</dbReference>
<dbReference type="InterPro" id="IPR011034">
    <property type="entry name" value="Formyl_transferase-like_C_sf"/>
</dbReference>
<comment type="similarity">
    <text evidence="1 5">Belongs to the DNA glycosylase MPG family.</text>
</comment>
<dbReference type="Pfam" id="PF20329">
    <property type="entry name" value="DUF6624"/>
    <property type="match status" value="1"/>
</dbReference>
<dbReference type="EC" id="3.2.2.-" evidence="5"/>
<evidence type="ECO:0000256" key="3">
    <source>
        <dbReference type="ARBA" id="ARBA00022801"/>
    </source>
</evidence>
<dbReference type="EMBL" id="BSTX01000001">
    <property type="protein sequence ID" value="GLZ75195.1"/>
    <property type="molecule type" value="Genomic_DNA"/>
</dbReference>
<reference evidence="7" key="1">
    <citation type="submission" date="2023-03" db="EMBL/GenBank/DDBJ databases">
        <title>Actinorhabdospora filicis NBRC 111898.</title>
        <authorList>
            <person name="Ichikawa N."/>
            <person name="Sato H."/>
            <person name="Tonouchi N."/>
        </authorList>
    </citation>
    <scope>NUCLEOTIDE SEQUENCE</scope>
    <source>
        <strain evidence="7">NBRC 111898</strain>
    </source>
</reference>
<keyword evidence="4 5" id="KW-0234">DNA repair</keyword>
<dbReference type="GO" id="GO:0003905">
    <property type="term" value="F:alkylbase DNA N-glycosylase activity"/>
    <property type="evidence" value="ECO:0007669"/>
    <property type="project" value="InterPro"/>
</dbReference>
<dbReference type="PANTHER" id="PTHR10429">
    <property type="entry name" value="DNA-3-METHYLADENINE GLYCOSYLASE"/>
    <property type="match status" value="1"/>
</dbReference>
<dbReference type="InterPro" id="IPR003180">
    <property type="entry name" value="MPG"/>
</dbReference>
<evidence type="ECO:0000256" key="6">
    <source>
        <dbReference type="SAM" id="MobiDB-lite"/>
    </source>
</evidence>
<sequence>MNPDLRDRLLTMAAEDLRVRDHLAATGELYDGYHPDMAAVHDRNARELTAIMDAHGWPGPELAGTDGAEAAWLITQHAIGAPALQHRVLAEADLTPRQRAYTHDRVQFFERRPQTYGTQLDWTDDGVMAPWTIADPENVHRLRAEIGLPPLVETLDAGPPPADLHTHRAHARYWARGAGWNTPPIAETLDEHTTIAAAMLLGCTVTANGVTIRLTEVEAYAGVGEDPGSHTHRGPTPRTAPMFGPSGHTYVYFTYGVHWCLNITARPTGHASGVLLRAGEVIDGIDTARARRPRSTDRDLARGPARLARALDITGADTGTPALDGTGPVHLRDPATPPTALANGPRTGISGTAAATPWRFWIPGEPTVSPYRAHTPRNRSRATPRHRPESTA</sequence>
<evidence type="ECO:0000256" key="5">
    <source>
        <dbReference type="HAMAP-Rule" id="MF_00527"/>
    </source>
</evidence>
<comment type="caution">
    <text evidence="7">The sequence shown here is derived from an EMBL/GenBank/DDBJ whole genome shotgun (WGS) entry which is preliminary data.</text>
</comment>
<evidence type="ECO:0000256" key="2">
    <source>
        <dbReference type="ARBA" id="ARBA00022763"/>
    </source>
</evidence>
<dbReference type="NCBIfam" id="TIGR00567">
    <property type="entry name" value="3mg"/>
    <property type="match status" value="1"/>
</dbReference>
<dbReference type="Gene3D" id="3.10.300.10">
    <property type="entry name" value="Methylpurine-DNA glycosylase (MPG)"/>
    <property type="match status" value="1"/>
</dbReference>
<evidence type="ECO:0000313" key="7">
    <source>
        <dbReference type="EMBL" id="GLZ75195.1"/>
    </source>
</evidence>
<keyword evidence="3 5" id="KW-0378">Hydrolase</keyword>
<evidence type="ECO:0000256" key="1">
    <source>
        <dbReference type="ARBA" id="ARBA00009232"/>
    </source>
</evidence>
<dbReference type="NCBIfam" id="NF002003">
    <property type="entry name" value="PRK00802.1-3"/>
    <property type="match status" value="1"/>
</dbReference>
<dbReference type="PANTHER" id="PTHR10429:SF0">
    <property type="entry name" value="DNA-3-METHYLADENINE GLYCOSYLASE"/>
    <property type="match status" value="1"/>
</dbReference>
<dbReference type="Proteomes" id="UP001165079">
    <property type="component" value="Unassembled WGS sequence"/>
</dbReference>
<organism evidence="7 8">
    <name type="scientific">Actinorhabdospora filicis</name>
    <dbReference type="NCBI Taxonomy" id="1785913"/>
    <lineage>
        <taxon>Bacteria</taxon>
        <taxon>Bacillati</taxon>
        <taxon>Actinomycetota</taxon>
        <taxon>Actinomycetes</taxon>
        <taxon>Micromonosporales</taxon>
        <taxon>Micromonosporaceae</taxon>
        <taxon>Actinorhabdospora</taxon>
    </lineage>
</organism>
<dbReference type="AlphaFoldDB" id="A0A9W6SFR8"/>
<keyword evidence="8" id="KW-1185">Reference proteome</keyword>
<evidence type="ECO:0000313" key="8">
    <source>
        <dbReference type="Proteomes" id="UP001165079"/>
    </source>
</evidence>
<feature type="region of interest" description="Disordered" evidence="6">
    <location>
        <begin position="367"/>
        <end position="392"/>
    </location>
</feature>
<dbReference type="GO" id="GO:0003677">
    <property type="term" value="F:DNA binding"/>
    <property type="evidence" value="ECO:0007669"/>
    <property type="project" value="InterPro"/>
</dbReference>
<gene>
    <name evidence="7" type="ORF">Afil01_00020</name>
</gene>
<dbReference type="InterPro" id="IPR046732">
    <property type="entry name" value="DUF6624"/>
</dbReference>
<proteinExistence type="inferred from homology"/>
<dbReference type="SUPFAM" id="SSF50486">
    <property type="entry name" value="FMT C-terminal domain-like"/>
    <property type="match status" value="1"/>
</dbReference>
<feature type="compositionally biased region" description="Basic residues" evidence="6">
    <location>
        <begin position="374"/>
        <end position="385"/>
    </location>
</feature>
<protein>
    <recommendedName>
        <fullName evidence="5">Putative 3-methyladenine DNA glycosylase</fullName>
        <ecNumber evidence="5">3.2.2.-</ecNumber>
    </recommendedName>
</protein>
<dbReference type="Pfam" id="PF02245">
    <property type="entry name" value="Pur_DNA_glyco"/>
    <property type="match status" value="1"/>
</dbReference>
<accession>A0A9W6SFR8</accession>
<dbReference type="CDD" id="cd00540">
    <property type="entry name" value="AAG"/>
    <property type="match status" value="1"/>
</dbReference>
<keyword evidence="2 5" id="KW-0227">DNA damage</keyword>
<name>A0A9W6SFR8_9ACTN</name>
<dbReference type="InterPro" id="IPR036995">
    <property type="entry name" value="MPG_sf"/>
</dbReference>
<dbReference type="GO" id="GO:0006284">
    <property type="term" value="P:base-excision repair"/>
    <property type="evidence" value="ECO:0007669"/>
    <property type="project" value="InterPro"/>
</dbReference>
<evidence type="ECO:0000256" key="4">
    <source>
        <dbReference type="ARBA" id="ARBA00023204"/>
    </source>
</evidence>